<reference evidence="2" key="1">
    <citation type="submission" date="2016-01" db="EMBL/GenBank/DDBJ databases">
        <authorList>
            <person name="Peeters C."/>
        </authorList>
    </citation>
    <scope>NUCLEOTIDE SEQUENCE [LARGE SCALE GENOMIC DNA]</scope>
    <source>
        <strain evidence="2">LMG 22934</strain>
    </source>
</reference>
<evidence type="ECO:0000256" key="1">
    <source>
        <dbReference type="SAM" id="MobiDB-lite"/>
    </source>
</evidence>
<keyword evidence="3" id="KW-1185">Reference proteome</keyword>
<dbReference type="EMBL" id="FCNW02000048">
    <property type="protein sequence ID" value="SAL61493.1"/>
    <property type="molecule type" value="Genomic_DNA"/>
</dbReference>
<accession>A0A158IZ08</accession>
<sequence>MPYGWTAFATAGCEERRAPTSSNAASTTTPHNRISPATLEPELAAANAFTFGDTKLPMLPILFKRIVRSVEESGVTGQRKLLNN</sequence>
<evidence type="ECO:0000313" key="3">
    <source>
        <dbReference type="Proteomes" id="UP000054977"/>
    </source>
</evidence>
<feature type="region of interest" description="Disordered" evidence="1">
    <location>
        <begin position="14"/>
        <end position="36"/>
    </location>
</feature>
<comment type="caution">
    <text evidence="2">The sequence shown here is derived from an EMBL/GenBank/DDBJ whole genome shotgun (WGS) entry which is preliminary data.</text>
</comment>
<organism evidence="2 3">
    <name type="scientific">Caballeronia humi</name>
    <dbReference type="NCBI Taxonomy" id="326474"/>
    <lineage>
        <taxon>Bacteria</taxon>
        <taxon>Pseudomonadati</taxon>
        <taxon>Pseudomonadota</taxon>
        <taxon>Betaproteobacteria</taxon>
        <taxon>Burkholderiales</taxon>
        <taxon>Burkholderiaceae</taxon>
        <taxon>Caballeronia</taxon>
    </lineage>
</organism>
<name>A0A158IZ08_9BURK</name>
<dbReference type="STRING" id="326474.AWB65_05611"/>
<dbReference type="AlphaFoldDB" id="A0A158IZ08"/>
<protein>
    <submittedName>
        <fullName evidence="2">Uncharacterized protein</fullName>
    </submittedName>
</protein>
<proteinExistence type="predicted"/>
<feature type="compositionally biased region" description="Low complexity" evidence="1">
    <location>
        <begin position="19"/>
        <end position="30"/>
    </location>
</feature>
<evidence type="ECO:0000313" key="2">
    <source>
        <dbReference type="EMBL" id="SAL61493.1"/>
    </source>
</evidence>
<dbReference type="Proteomes" id="UP000054977">
    <property type="component" value="Unassembled WGS sequence"/>
</dbReference>
<gene>
    <name evidence="2" type="ORF">AWB65_05611</name>
</gene>